<evidence type="ECO:0000313" key="2">
    <source>
        <dbReference type="EMBL" id="QIK74747.1"/>
    </source>
</evidence>
<gene>
    <name evidence="2" type="ORF">G7071_04215</name>
</gene>
<feature type="region of interest" description="Disordered" evidence="1">
    <location>
        <begin position="1"/>
        <end position="33"/>
    </location>
</feature>
<sequence length="166" mass="18190">MSSPNAYQHDMQRRVTPSDGCHRFPADSDGSPTTDVFAMIDQTWEREFRSVCTDESIEPSIWRYCGAGSAAFLGTLAMDGVEPQEVWAWVKATSNGRGAHGITQGDRVLRRIARWRVEGFASEEALAFSAAGVTVAEASKMAVRDTDGRLAREMIEGLHLLAALRA</sequence>
<dbReference type="EMBL" id="CP049866">
    <property type="protein sequence ID" value="QIK74747.1"/>
    <property type="molecule type" value="Genomic_DNA"/>
</dbReference>
<protein>
    <submittedName>
        <fullName evidence="2">Uncharacterized protein</fullName>
    </submittedName>
</protein>
<name>A0A6G7YDR0_9ACTN</name>
<proteinExistence type="predicted"/>
<dbReference type="RefSeq" id="WP_166315268.1">
    <property type="nucleotide sequence ID" value="NZ_CP049866.1"/>
</dbReference>
<keyword evidence="3" id="KW-1185">Reference proteome</keyword>
<evidence type="ECO:0000256" key="1">
    <source>
        <dbReference type="SAM" id="MobiDB-lite"/>
    </source>
</evidence>
<dbReference type="AlphaFoldDB" id="A0A6G7YDR0"/>
<dbReference type="Proteomes" id="UP000502035">
    <property type="component" value="Chromosome"/>
</dbReference>
<organism evidence="2 3">
    <name type="scientific">Nocardioides piscis</name>
    <dbReference type="NCBI Taxonomy" id="2714938"/>
    <lineage>
        <taxon>Bacteria</taxon>
        <taxon>Bacillati</taxon>
        <taxon>Actinomycetota</taxon>
        <taxon>Actinomycetes</taxon>
        <taxon>Propionibacteriales</taxon>
        <taxon>Nocardioidaceae</taxon>
        <taxon>Nocardioides</taxon>
    </lineage>
</organism>
<evidence type="ECO:0000313" key="3">
    <source>
        <dbReference type="Proteomes" id="UP000502035"/>
    </source>
</evidence>
<reference evidence="2 3" key="1">
    <citation type="submission" date="2020-03" db="EMBL/GenBank/DDBJ databases">
        <title>Nocardioides sp. nov., isolated from fish.</title>
        <authorList>
            <person name="Hyun D.-W."/>
            <person name="Bae J.-W."/>
        </authorList>
    </citation>
    <scope>NUCLEOTIDE SEQUENCE [LARGE SCALE GENOMIC DNA]</scope>
    <source>
        <strain evidence="2 3">HDW12A</strain>
    </source>
</reference>
<accession>A0A6G7YDR0</accession>
<dbReference type="KEGG" id="npi:G7071_04215"/>